<dbReference type="PRINTS" id="PR00700">
    <property type="entry name" value="PRTYPHPHTASE"/>
</dbReference>
<evidence type="ECO:0000259" key="2">
    <source>
        <dbReference type="PROSITE" id="PS50055"/>
    </source>
</evidence>
<dbReference type="InterPro" id="IPR000387">
    <property type="entry name" value="Tyr_Pase_dom"/>
</dbReference>
<protein>
    <recommendedName>
        <fullName evidence="6">Tyrosine specific protein phosphatases domain-containing protein</fullName>
    </recommendedName>
</protein>
<accession>A0A067SZC1</accession>
<dbReference type="SUPFAM" id="SSF52799">
    <property type="entry name" value="(Phosphotyrosine protein) phosphatases II"/>
    <property type="match status" value="1"/>
</dbReference>
<dbReference type="AlphaFoldDB" id="A0A067SZC1"/>
<evidence type="ECO:0000256" key="1">
    <source>
        <dbReference type="ARBA" id="ARBA00022801"/>
    </source>
</evidence>
<dbReference type="PROSITE" id="PS50056">
    <property type="entry name" value="TYR_PHOSPHATASE_2"/>
    <property type="match status" value="1"/>
</dbReference>
<dbReference type="EMBL" id="KL142381">
    <property type="protein sequence ID" value="KDR75407.1"/>
    <property type="molecule type" value="Genomic_DNA"/>
</dbReference>
<evidence type="ECO:0008006" key="6">
    <source>
        <dbReference type="Google" id="ProtNLM"/>
    </source>
</evidence>
<keyword evidence="5" id="KW-1185">Reference proteome</keyword>
<dbReference type="STRING" id="685588.A0A067SZC1"/>
<dbReference type="SMART" id="SM00404">
    <property type="entry name" value="PTPc_motif"/>
    <property type="match status" value="1"/>
</dbReference>
<keyword evidence="1" id="KW-0378">Hydrolase</keyword>
<dbReference type="InterPro" id="IPR029021">
    <property type="entry name" value="Prot-tyrosine_phosphatase-like"/>
</dbReference>
<reference evidence="5" key="1">
    <citation type="journal article" date="2014" name="Proc. Natl. Acad. Sci. U.S.A.">
        <title>Extensive sampling of basidiomycete genomes demonstrates inadequacy of the white-rot/brown-rot paradigm for wood decay fungi.</title>
        <authorList>
            <person name="Riley R."/>
            <person name="Salamov A.A."/>
            <person name="Brown D.W."/>
            <person name="Nagy L.G."/>
            <person name="Floudas D."/>
            <person name="Held B.W."/>
            <person name="Levasseur A."/>
            <person name="Lombard V."/>
            <person name="Morin E."/>
            <person name="Otillar R."/>
            <person name="Lindquist E.A."/>
            <person name="Sun H."/>
            <person name="LaButti K.M."/>
            <person name="Schmutz J."/>
            <person name="Jabbour D."/>
            <person name="Luo H."/>
            <person name="Baker S.E."/>
            <person name="Pisabarro A.G."/>
            <person name="Walton J.D."/>
            <person name="Blanchette R.A."/>
            <person name="Henrissat B."/>
            <person name="Martin F."/>
            <person name="Cullen D."/>
            <person name="Hibbett D.S."/>
            <person name="Grigoriev I.V."/>
        </authorList>
    </citation>
    <scope>NUCLEOTIDE SEQUENCE [LARGE SCALE GENOMIC DNA]</scope>
    <source>
        <strain evidence="5">CBS 339.88</strain>
    </source>
</reference>
<evidence type="ECO:0000313" key="4">
    <source>
        <dbReference type="EMBL" id="KDR75407.1"/>
    </source>
</evidence>
<dbReference type="InterPro" id="IPR057023">
    <property type="entry name" value="PTP-SAK"/>
</dbReference>
<dbReference type="PANTHER" id="PTHR23339">
    <property type="entry name" value="TYROSINE SPECIFIC PROTEIN PHOSPHATASE AND DUAL SPECIFICITY PROTEIN PHOSPHATASE"/>
    <property type="match status" value="1"/>
</dbReference>
<dbReference type="InterPro" id="IPR050561">
    <property type="entry name" value="PTP"/>
</dbReference>
<dbReference type="HOGENOM" id="CLU_019420_1_0_1"/>
<organism evidence="4 5">
    <name type="scientific">Galerina marginata (strain CBS 339.88)</name>
    <dbReference type="NCBI Taxonomy" id="685588"/>
    <lineage>
        <taxon>Eukaryota</taxon>
        <taxon>Fungi</taxon>
        <taxon>Dikarya</taxon>
        <taxon>Basidiomycota</taxon>
        <taxon>Agaricomycotina</taxon>
        <taxon>Agaricomycetes</taxon>
        <taxon>Agaricomycetidae</taxon>
        <taxon>Agaricales</taxon>
        <taxon>Agaricineae</taxon>
        <taxon>Strophariaceae</taxon>
        <taxon>Galerina</taxon>
    </lineage>
</organism>
<dbReference type="OrthoDB" id="266663at2759"/>
<sequence length="496" mass="54724">MQERLALLASQHHSSEYSRSKFGANGCPVRYFPLSLHLPDQFNQLRQRQLIDAQSPAWWPSDPVAMPVNLHDEIMAAMSEPLCPSPPRCPSLKTSVSHPINISMMIPPDLVALISSHVLLSSSVDLPTLLEIPPSFTLDRLSNLRDSRIHSNRLAPAPLFSTLTMQAGASHLRTRSHVTDALQAAISSGIDKRANDAPDQVKSSIITAFIPETSVSLSLSMKIPSPMPFRPSPTTQVPDIYHFQPPSRTFQYTPPPTITSIAPPTLATCTAGWTRPHSRFSSQSTATASTFLIGNLFLSSCPGKKVRLDGPVKGRSGVCRDLETDLKRMKELGVGCIVCCLDDNELEFLGAPWPEYEHSAKKIGIDVLRLPIPEGLPPISSPCLDVHLVDLIHRYSLRGIPILVHCRGGVGRAGVIACCWMIRLGLCGWLDPRCATGDTLQDQSTLLFVEKVIALVRRRRSMKAIETYEQVKFLVDYVDHLRRDGLRTLQDDSMSV</sequence>
<dbReference type="Proteomes" id="UP000027222">
    <property type="component" value="Unassembled WGS sequence"/>
</dbReference>
<feature type="domain" description="Tyrosine-protein phosphatase" evidence="2">
    <location>
        <begin position="223"/>
        <end position="481"/>
    </location>
</feature>
<dbReference type="GO" id="GO:0004725">
    <property type="term" value="F:protein tyrosine phosphatase activity"/>
    <property type="evidence" value="ECO:0007669"/>
    <property type="project" value="InterPro"/>
</dbReference>
<proteinExistence type="predicted"/>
<evidence type="ECO:0000313" key="5">
    <source>
        <dbReference type="Proteomes" id="UP000027222"/>
    </source>
</evidence>
<dbReference type="Pfam" id="PF22784">
    <property type="entry name" value="PTP-SAK"/>
    <property type="match status" value="1"/>
</dbReference>
<dbReference type="Gene3D" id="3.90.190.10">
    <property type="entry name" value="Protein tyrosine phosphatase superfamily"/>
    <property type="match status" value="1"/>
</dbReference>
<dbReference type="InterPro" id="IPR003595">
    <property type="entry name" value="Tyr_Pase_cat"/>
</dbReference>
<dbReference type="PROSITE" id="PS50055">
    <property type="entry name" value="TYR_PHOSPHATASE_PTP"/>
    <property type="match status" value="1"/>
</dbReference>
<gene>
    <name evidence="4" type="ORF">GALMADRAFT_249461</name>
</gene>
<evidence type="ECO:0000259" key="3">
    <source>
        <dbReference type="PROSITE" id="PS50056"/>
    </source>
</evidence>
<dbReference type="InterPro" id="IPR000242">
    <property type="entry name" value="PTP_cat"/>
</dbReference>
<name>A0A067SZC1_GALM3</name>
<feature type="domain" description="Tyrosine specific protein phosphatases" evidence="3">
    <location>
        <begin position="386"/>
        <end position="471"/>
    </location>
</feature>